<dbReference type="Proteomes" id="UP000006310">
    <property type="component" value="Chromosome 2"/>
</dbReference>
<sequence>MTRWLYNSLPIRILLLLTLHIFKDECSTVEANLNFTDMPMRNEACPRDINEYFGLRPPSNLYCEHSSKANKNLTLSQVLSESLLKDYPSNCHASILGSGFLSIYDNMSKPLIFNNERYRNWTIAYPTLLIQCTNRTYNATNIVHYNETFPSQENNFTAVLKEFVHNYTMSMDDIYDDTERMVYKDKFVDGILIITFSQTAVCVASWMVFLIILFLPANNYNTKLNIVKVYVLLFALVQSVYLQKASAEVFRTQYMADIQDASYYKSHIMDSVGYRICEVFIHVMGLLNWWYIIYFMFHLDSNQKRKKVEHKNHILSTIFFFLVTHRNVTIFTAGVFFLVTDTIFFTFLLWNETVISLRVLYKVSQLSITTMFLGLVGFFLSQKFHFVLEPKRSISQSKPNMFEKLKNMWRNYYDTIPILIYNLVLIVLLYFTSIFFSAKNFYISSWKYNIVYFMKLLITVNFWGLISVLRKREATLNRKTILGRKIQNSNKYFVNPHSNYDLGVSNSNGTSSILETSNSSSMKSTTRVHEDIHIPNNTWKSHISKLNGWKKMKRREKM</sequence>
<keyword evidence="4 5" id="KW-0472">Membrane</keyword>
<evidence type="ECO:0000256" key="4">
    <source>
        <dbReference type="ARBA" id="ARBA00023136"/>
    </source>
</evidence>
<feature type="transmembrane region" description="Helical" evidence="5">
    <location>
        <begin position="418"/>
        <end position="438"/>
    </location>
</feature>
<dbReference type="GO" id="GO:0071467">
    <property type="term" value="P:cellular response to pH"/>
    <property type="evidence" value="ECO:0007669"/>
    <property type="project" value="TreeGrafter"/>
</dbReference>
<dbReference type="InterPro" id="IPR014844">
    <property type="entry name" value="PalH"/>
</dbReference>
<evidence type="ECO:0000256" key="3">
    <source>
        <dbReference type="ARBA" id="ARBA00022989"/>
    </source>
</evidence>
<dbReference type="PANTHER" id="PTHR35779">
    <property type="entry name" value="PH-RESPONSE REGULATOR PROTEIN PALH/RIM21"/>
    <property type="match status" value="1"/>
</dbReference>
<gene>
    <name evidence="7" type="primary">KNAG0B03170</name>
    <name evidence="7" type="ordered locus">KNAG_0B03170</name>
</gene>
<dbReference type="RefSeq" id="XP_022463004.1">
    <property type="nucleotide sequence ID" value="XM_022611612.1"/>
</dbReference>
<evidence type="ECO:0000256" key="2">
    <source>
        <dbReference type="ARBA" id="ARBA00022692"/>
    </source>
</evidence>
<feature type="transmembrane region" description="Helical" evidence="5">
    <location>
        <begin position="279"/>
        <end position="297"/>
    </location>
</feature>
<feature type="transmembrane region" description="Helical" evidence="5">
    <location>
        <begin position="359"/>
        <end position="381"/>
    </location>
</feature>
<feature type="chain" id="PRO_5003797062" evidence="6">
    <location>
        <begin position="32"/>
        <end position="558"/>
    </location>
</feature>
<dbReference type="Pfam" id="PF08733">
    <property type="entry name" value="PalH"/>
    <property type="match status" value="1"/>
</dbReference>
<protein>
    <submittedName>
        <fullName evidence="7">Uncharacterized protein</fullName>
    </submittedName>
</protein>
<keyword evidence="2 5" id="KW-0812">Transmembrane</keyword>
<organism evidence="7 8">
    <name type="scientific">Huiozyma naganishii (strain ATCC MYA-139 / BCRC 22969 / CBS 8797 / KCTC 17520 / NBRC 10181 / NCYC 3082 / Yp74L-3)</name>
    <name type="common">Yeast</name>
    <name type="synonym">Kazachstania naganishii</name>
    <dbReference type="NCBI Taxonomy" id="1071383"/>
    <lineage>
        <taxon>Eukaryota</taxon>
        <taxon>Fungi</taxon>
        <taxon>Dikarya</taxon>
        <taxon>Ascomycota</taxon>
        <taxon>Saccharomycotina</taxon>
        <taxon>Saccharomycetes</taxon>
        <taxon>Saccharomycetales</taxon>
        <taxon>Saccharomycetaceae</taxon>
        <taxon>Huiozyma</taxon>
    </lineage>
</organism>
<evidence type="ECO:0000313" key="8">
    <source>
        <dbReference type="Proteomes" id="UP000006310"/>
    </source>
</evidence>
<evidence type="ECO:0000256" key="5">
    <source>
        <dbReference type="SAM" id="Phobius"/>
    </source>
</evidence>
<dbReference type="GO" id="GO:0005886">
    <property type="term" value="C:plasma membrane"/>
    <property type="evidence" value="ECO:0007669"/>
    <property type="project" value="TreeGrafter"/>
</dbReference>
<evidence type="ECO:0000256" key="6">
    <source>
        <dbReference type="SAM" id="SignalP"/>
    </source>
</evidence>
<keyword evidence="6" id="KW-0732">Signal</keyword>
<dbReference type="PANTHER" id="PTHR35779:SF2">
    <property type="entry name" value="PROTEIN DFG16"/>
    <property type="match status" value="1"/>
</dbReference>
<name>J7RGU2_HUIN7</name>
<dbReference type="STRING" id="1071383.J7RGU2"/>
<evidence type="ECO:0000313" key="7">
    <source>
        <dbReference type="EMBL" id="CCK68758.1"/>
    </source>
</evidence>
<proteinExistence type="predicted"/>
<feature type="transmembrane region" description="Helical" evidence="5">
    <location>
        <begin position="190"/>
        <end position="215"/>
    </location>
</feature>
<dbReference type="EMBL" id="HE978315">
    <property type="protein sequence ID" value="CCK68758.1"/>
    <property type="molecule type" value="Genomic_DNA"/>
</dbReference>
<reference evidence="7 8" key="1">
    <citation type="journal article" date="2011" name="Proc. Natl. Acad. Sci. U.S.A.">
        <title>Evolutionary erosion of yeast sex chromosomes by mating-type switching accidents.</title>
        <authorList>
            <person name="Gordon J.L."/>
            <person name="Armisen D."/>
            <person name="Proux-Wera E."/>
            <person name="Oheigeartaigh S.S."/>
            <person name="Byrne K.P."/>
            <person name="Wolfe K.H."/>
        </authorList>
    </citation>
    <scope>NUCLEOTIDE SEQUENCE [LARGE SCALE GENOMIC DNA]</scope>
    <source>
        <strain evidence="8">ATCC MYA-139 / BCRC 22969 / CBS 8797 / CCRC 22969 / KCTC 17520 / NBRC 10181 / NCYC 3082</strain>
    </source>
</reference>
<comment type="subcellular location">
    <subcellularLocation>
        <location evidence="1">Membrane</location>
        <topology evidence="1">Multi-pass membrane protein</topology>
    </subcellularLocation>
</comment>
<dbReference type="AlphaFoldDB" id="J7RGU2"/>
<evidence type="ECO:0000256" key="1">
    <source>
        <dbReference type="ARBA" id="ARBA00004141"/>
    </source>
</evidence>
<accession>J7RGU2</accession>
<dbReference type="HOGENOM" id="CLU_031414_0_0_1"/>
<dbReference type="OrthoDB" id="4033945at2759"/>
<keyword evidence="3 5" id="KW-1133">Transmembrane helix</keyword>
<dbReference type="KEGG" id="kng:KNAG_0B03170"/>
<reference evidence="8" key="2">
    <citation type="submission" date="2012-08" db="EMBL/GenBank/DDBJ databases">
        <title>Genome sequence of Kazachstania naganishii.</title>
        <authorList>
            <person name="Gordon J.L."/>
            <person name="Armisen D."/>
            <person name="Proux-Wera E."/>
            <person name="OhEigeartaigh S.S."/>
            <person name="Byrne K.P."/>
            <person name="Wolfe K.H."/>
        </authorList>
    </citation>
    <scope>NUCLEOTIDE SEQUENCE [LARGE SCALE GENOMIC DNA]</scope>
    <source>
        <strain evidence="8">ATCC MYA-139 / BCRC 22969 / CBS 8797 / CCRC 22969 / KCTC 17520 / NBRC 10181 / NCYC 3082</strain>
    </source>
</reference>
<feature type="transmembrane region" description="Helical" evidence="5">
    <location>
        <begin position="450"/>
        <end position="469"/>
    </location>
</feature>
<feature type="transmembrane region" description="Helical" evidence="5">
    <location>
        <begin position="318"/>
        <end position="339"/>
    </location>
</feature>
<feature type="signal peptide" evidence="6">
    <location>
        <begin position="1"/>
        <end position="31"/>
    </location>
</feature>
<keyword evidence="8" id="KW-1185">Reference proteome</keyword>
<dbReference type="eggNOG" id="ENOG502RJKI">
    <property type="taxonomic scope" value="Eukaryota"/>
</dbReference>
<dbReference type="GeneID" id="34524408"/>
<dbReference type="OMA" id="WNDYHET"/>